<reference evidence="1 2" key="1">
    <citation type="journal article" date="2014" name="Nat. Commun.">
        <title>Multiple recent horizontal transfers of a large genomic region in cheese making fungi.</title>
        <authorList>
            <person name="Cheeseman K."/>
            <person name="Ropars J."/>
            <person name="Renault P."/>
            <person name="Dupont J."/>
            <person name="Gouzy J."/>
            <person name="Branca A."/>
            <person name="Abraham A.L."/>
            <person name="Ceppi M."/>
            <person name="Conseiller E."/>
            <person name="Debuchy R."/>
            <person name="Malagnac F."/>
            <person name="Goarin A."/>
            <person name="Silar P."/>
            <person name="Lacoste S."/>
            <person name="Sallet E."/>
            <person name="Bensimon A."/>
            <person name="Giraud T."/>
            <person name="Brygoo Y."/>
        </authorList>
    </citation>
    <scope>NUCLEOTIDE SEQUENCE [LARGE SCALE GENOMIC DNA]</scope>
    <source>
        <strain evidence="2">FM 013</strain>
    </source>
</reference>
<dbReference type="AlphaFoldDB" id="A0A0G4PHB0"/>
<organism evidence="1 2">
    <name type="scientific">Penicillium camemberti (strain FM 013)</name>
    <dbReference type="NCBI Taxonomy" id="1429867"/>
    <lineage>
        <taxon>Eukaryota</taxon>
        <taxon>Fungi</taxon>
        <taxon>Dikarya</taxon>
        <taxon>Ascomycota</taxon>
        <taxon>Pezizomycotina</taxon>
        <taxon>Eurotiomycetes</taxon>
        <taxon>Eurotiomycetidae</taxon>
        <taxon>Eurotiales</taxon>
        <taxon>Aspergillaceae</taxon>
        <taxon>Penicillium</taxon>
    </lineage>
</organism>
<evidence type="ECO:0000313" key="2">
    <source>
        <dbReference type="Proteomes" id="UP000053732"/>
    </source>
</evidence>
<evidence type="ECO:0000313" key="1">
    <source>
        <dbReference type="EMBL" id="CRL25765.1"/>
    </source>
</evidence>
<proteinExistence type="predicted"/>
<protein>
    <submittedName>
        <fullName evidence="1">Str. FM013</fullName>
    </submittedName>
</protein>
<accession>A0A0G4PHB0</accession>
<dbReference type="STRING" id="1429867.A0A0G4PHB0"/>
<dbReference type="Proteomes" id="UP000053732">
    <property type="component" value="Unassembled WGS sequence"/>
</dbReference>
<sequence length="378" mass="43908">MAADPDWDMYGDIDWDIDSDDINETPTCILCGVMVRGMIHSQPANPTTSAVLFREDKWKHYRKAKLEHVMVPSKEVEERDFKKFPSMWSCMCRAIIKEPATQYFLSGITAMGSEDQRPYVIPKSPNMARIGGRTRGLQYDDRFIKFYTEIIEEPSDPKGKNIGFIVHAHCWALLNHIIPTALIESDMDKFVRVAREYWLDHDHKSWGIDDFALSDWKRCGGTFYPGFAYGCDIYKNPLIVPEVQKTIQRAIDRATKTKEKCTQSRCSPVPLEVAIMIAEWTCPIDYYTSADVNNLRNMLSAWQWTFPDWFWKRRLKEDIFVELKSLREADYSIDWQALGLDLMGLVSNREWYDCSGLPNRERVLGCMTAIKARFLQMS</sequence>
<gene>
    <name evidence="1" type="ORF">PCAMFM013_S016g000046</name>
</gene>
<keyword evidence="2" id="KW-1185">Reference proteome</keyword>
<dbReference type="EMBL" id="HG793149">
    <property type="protein sequence ID" value="CRL25765.1"/>
    <property type="molecule type" value="Genomic_DNA"/>
</dbReference>
<name>A0A0G4PHB0_PENC3</name>